<gene>
    <name evidence="2" type="ORF">HNR10_001117</name>
</gene>
<reference evidence="2 3" key="1">
    <citation type="submission" date="2020-07" db="EMBL/GenBank/DDBJ databases">
        <title>Sequencing the genomes of 1000 actinobacteria strains.</title>
        <authorList>
            <person name="Klenk H.-P."/>
        </authorList>
    </citation>
    <scope>NUCLEOTIDE SEQUENCE [LARGE SCALE GENOMIC DNA]</scope>
    <source>
        <strain evidence="2 3">DSM 44442</strain>
    </source>
</reference>
<keyword evidence="3" id="KW-1185">Reference proteome</keyword>
<feature type="transmembrane region" description="Helical" evidence="1">
    <location>
        <begin position="36"/>
        <end position="59"/>
    </location>
</feature>
<evidence type="ECO:0000313" key="2">
    <source>
        <dbReference type="EMBL" id="NYJ33236.1"/>
    </source>
</evidence>
<accession>A0A7Z0EJL8</accession>
<comment type="caution">
    <text evidence="2">The sequence shown here is derived from an EMBL/GenBank/DDBJ whole genome shotgun (WGS) entry which is preliminary data.</text>
</comment>
<dbReference type="RefSeq" id="WP_179821350.1">
    <property type="nucleotide sequence ID" value="NZ_JACCFS010000001.1"/>
</dbReference>
<dbReference type="Proteomes" id="UP000572051">
    <property type="component" value="Unassembled WGS sequence"/>
</dbReference>
<feature type="transmembrane region" description="Helical" evidence="1">
    <location>
        <begin position="96"/>
        <end position="116"/>
    </location>
</feature>
<organism evidence="2 3">
    <name type="scientific">Nocardiopsis aegyptia</name>
    <dbReference type="NCBI Taxonomy" id="220378"/>
    <lineage>
        <taxon>Bacteria</taxon>
        <taxon>Bacillati</taxon>
        <taxon>Actinomycetota</taxon>
        <taxon>Actinomycetes</taxon>
        <taxon>Streptosporangiales</taxon>
        <taxon>Nocardiopsidaceae</taxon>
        <taxon>Nocardiopsis</taxon>
    </lineage>
</organism>
<dbReference type="Pfam" id="PF10861">
    <property type="entry name" value="DUF2784"/>
    <property type="match status" value="1"/>
</dbReference>
<name>A0A7Z0EJL8_9ACTN</name>
<dbReference type="EMBL" id="JACCFS010000001">
    <property type="protein sequence ID" value="NYJ33236.1"/>
    <property type="molecule type" value="Genomic_DNA"/>
</dbReference>
<protein>
    <recommendedName>
        <fullName evidence="4">DUF2784 domain-containing protein</fullName>
    </recommendedName>
</protein>
<dbReference type="InterPro" id="IPR021218">
    <property type="entry name" value="DUF2784"/>
</dbReference>
<dbReference type="AlphaFoldDB" id="A0A7Z0EJL8"/>
<evidence type="ECO:0000313" key="3">
    <source>
        <dbReference type="Proteomes" id="UP000572051"/>
    </source>
</evidence>
<keyword evidence="1" id="KW-1133">Transmembrane helix</keyword>
<evidence type="ECO:0000256" key="1">
    <source>
        <dbReference type="SAM" id="Phobius"/>
    </source>
</evidence>
<sequence length="127" mass="14112">MIYRIIGDTAMVVHAAFILYMAIGGFLAWKWPRTFWIHLGCALYGLSISVVGWICPLTYVENWGRENAGQAGLPDEGFIDHYLTGVIYPEEHLVTVQAGVGAVVVLSWTGLALLTLRRHRARQDTPA</sequence>
<keyword evidence="1" id="KW-0472">Membrane</keyword>
<proteinExistence type="predicted"/>
<feature type="transmembrane region" description="Helical" evidence="1">
    <location>
        <begin position="12"/>
        <end position="29"/>
    </location>
</feature>
<keyword evidence="1" id="KW-0812">Transmembrane</keyword>
<evidence type="ECO:0008006" key="4">
    <source>
        <dbReference type="Google" id="ProtNLM"/>
    </source>
</evidence>